<feature type="region of interest" description="Disordered" evidence="1">
    <location>
        <begin position="63"/>
        <end position="82"/>
    </location>
</feature>
<evidence type="ECO:0000313" key="2">
    <source>
        <dbReference type="EMBL" id="MPC62638.1"/>
    </source>
</evidence>
<dbReference type="Proteomes" id="UP000324222">
    <property type="component" value="Unassembled WGS sequence"/>
</dbReference>
<accession>A0A5B7H0E1</accession>
<keyword evidence="3" id="KW-1185">Reference proteome</keyword>
<organism evidence="2 3">
    <name type="scientific">Portunus trituberculatus</name>
    <name type="common">Swimming crab</name>
    <name type="synonym">Neptunus trituberculatus</name>
    <dbReference type="NCBI Taxonomy" id="210409"/>
    <lineage>
        <taxon>Eukaryota</taxon>
        <taxon>Metazoa</taxon>
        <taxon>Ecdysozoa</taxon>
        <taxon>Arthropoda</taxon>
        <taxon>Crustacea</taxon>
        <taxon>Multicrustacea</taxon>
        <taxon>Malacostraca</taxon>
        <taxon>Eumalacostraca</taxon>
        <taxon>Eucarida</taxon>
        <taxon>Decapoda</taxon>
        <taxon>Pleocyemata</taxon>
        <taxon>Brachyura</taxon>
        <taxon>Eubrachyura</taxon>
        <taxon>Portunoidea</taxon>
        <taxon>Portunidae</taxon>
        <taxon>Portuninae</taxon>
        <taxon>Portunus</taxon>
    </lineage>
</organism>
<dbReference type="AlphaFoldDB" id="A0A5B7H0E1"/>
<name>A0A5B7H0E1_PORTR</name>
<gene>
    <name evidence="2" type="ORF">E2C01_056727</name>
</gene>
<evidence type="ECO:0000313" key="3">
    <source>
        <dbReference type="Proteomes" id="UP000324222"/>
    </source>
</evidence>
<reference evidence="2 3" key="1">
    <citation type="submission" date="2019-05" db="EMBL/GenBank/DDBJ databases">
        <title>Another draft genome of Portunus trituberculatus and its Hox gene families provides insights of decapod evolution.</title>
        <authorList>
            <person name="Jeong J.-H."/>
            <person name="Song I."/>
            <person name="Kim S."/>
            <person name="Choi T."/>
            <person name="Kim D."/>
            <person name="Ryu S."/>
            <person name="Kim W."/>
        </authorList>
    </citation>
    <scope>NUCLEOTIDE SEQUENCE [LARGE SCALE GENOMIC DNA]</scope>
    <source>
        <tissue evidence="2">Muscle</tissue>
    </source>
</reference>
<protein>
    <submittedName>
        <fullName evidence="2">Uncharacterized protein</fullName>
    </submittedName>
</protein>
<proteinExistence type="predicted"/>
<dbReference type="EMBL" id="VSRR010019902">
    <property type="protein sequence ID" value="MPC62638.1"/>
    <property type="molecule type" value="Genomic_DNA"/>
</dbReference>
<sequence length="82" mass="9682">MHPSRHRCYPQTHIFPSLIPLTARFPLPFHPVPYIRLPHPFFPYKLKPPPFILPLRSHSPSLTPINSPYSPQYMPLQRESMQ</sequence>
<evidence type="ECO:0000256" key="1">
    <source>
        <dbReference type="SAM" id="MobiDB-lite"/>
    </source>
</evidence>
<comment type="caution">
    <text evidence="2">The sequence shown here is derived from an EMBL/GenBank/DDBJ whole genome shotgun (WGS) entry which is preliminary data.</text>
</comment>